<proteinExistence type="predicted"/>
<dbReference type="EMBL" id="JAHUZN010000006">
    <property type="protein sequence ID" value="KAG8489931.1"/>
    <property type="molecule type" value="Genomic_DNA"/>
</dbReference>
<dbReference type="Proteomes" id="UP000701853">
    <property type="component" value="Chromosome 6"/>
</dbReference>
<comment type="caution">
    <text evidence="1">The sequence shown here is derived from an EMBL/GenBank/DDBJ whole genome shotgun (WGS) entry which is preliminary data.</text>
</comment>
<accession>A0A8J5Z276</accession>
<keyword evidence="2" id="KW-1185">Reference proteome</keyword>
<organism evidence="1 2">
    <name type="scientific">Gossypium anomalum</name>
    <dbReference type="NCBI Taxonomy" id="47600"/>
    <lineage>
        <taxon>Eukaryota</taxon>
        <taxon>Viridiplantae</taxon>
        <taxon>Streptophyta</taxon>
        <taxon>Embryophyta</taxon>
        <taxon>Tracheophyta</taxon>
        <taxon>Spermatophyta</taxon>
        <taxon>Magnoliopsida</taxon>
        <taxon>eudicotyledons</taxon>
        <taxon>Gunneridae</taxon>
        <taxon>Pentapetalae</taxon>
        <taxon>rosids</taxon>
        <taxon>malvids</taxon>
        <taxon>Malvales</taxon>
        <taxon>Malvaceae</taxon>
        <taxon>Malvoideae</taxon>
        <taxon>Gossypium</taxon>
    </lineage>
</organism>
<gene>
    <name evidence="1" type="ORF">CXB51_015847</name>
</gene>
<sequence length="159" mass="19007">MDVVRRRYEFFNGIDVSAKGSRGGLNLGWNGNSLVNFQSFLKNHIDAEIQEDGNSRWHFTRFYGAPEVRNKSETWELLRRLRRNNSLPWLRMQGWAEDPIDFISKPGGFWRSQQRGREVKRLTRRLEELNYEEKSEENLGEIVEVKLHLNMEMDKEEKY</sequence>
<name>A0A8J5Z276_9ROSI</name>
<protein>
    <submittedName>
        <fullName evidence="1">Uncharacterized protein</fullName>
    </submittedName>
</protein>
<evidence type="ECO:0000313" key="2">
    <source>
        <dbReference type="Proteomes" id="UP000701853"/>
    </source>
</evidence>
<dbReference type="OrthoDB" id="1750221at2759"/>
<evidence type="ECO:0000313" key="1">
    <source>
        <dbReference type="EMBL" id="KAG8489931.1"/>
    </source>
</evidence>
<dbReference type="AlphaFoldDB" id="A0A8J5Z276"/>
<reference evidence="1 2" key="1">
    <citation type="journal article" date="2021" name="bioRxiv">
        <title>The Gossypium anomalum genome as a resource for cotton improvement and evolutionary analysis of hybrid incompatibility.</title>
        <authorList>
            <person name="Grover C.E."/>
            <person name="Yuan D."/>
            <person name="Arick M.A."/>
            <person name="Miller E.R."/>
            <person name="Hu G."/>
            <person name="Peterson D.G."/>
            <person name="Wendel J.F."/>
            <person name="Udall J.A."/>
        </authorList>
    </citation>
    <scope>NUCLEOTIDE SEQUENCE [LARGE SCALE GENOMIC DNA]</scope>
    <source>
        <strain evidence="1">JFW-Udall</strain>
        <tissue evidence="1">Leaf</tissue>
    </source>
</reference>